<evidence type="ECO:0000256" key="1">
    <source>
        <dbReference type="SAM" id="MobiDB-lite"/>
    </source>
</evidence>
<accession>A0A1E1LFR6</accession>
<dbReference type="InParanoid" id="A0A1E1LFR6"/>
<organism evidence="2 3">
    <name type="scientific">Rhynchosporium graminicola</name>
    <dbReference type="NCBI Taxonomy" id="2792576"/>
    <lineage>
        <taxon>Eukaryota</taxon>
        <taxon>Fungi</taxon>
        <taxon>Dikarya</taxon>
        <taxon>Ascomycota</taxon>
        <taxon>Pezizomycotina</taxon>
        <taxon>Leotiomycetes</taxon>
        <taxon>Helotiales</taxon>
        <taxon>Ploettnerulaceae</taxon>
        <taxon>Rhynchosporium</taxon>
    </lineage>
</organism>
<dbReference type="AlphaFoldDB" id="A0A1E1LFR6"/>
<evidence type="ECO:0000313" key="2">
    <source>
        <dbReference type="EMBL" id="CZT08579.1"/>
    </source>
</evidence>
<feature type="compositionally biased region" description="Pro residues" evidence="1">
    <location>
        <begin position="83"/>
        <end position="92"/>
    </location>
</feature>
<sequence>MSTEHIPDGLRIKPIDERTLKEFEAVTPIELSPYTIHAEGDTPQGSPTSIWSASPISYLATNHNLPPSLPASRTTSPDLSGPSAPPPTPITPTSPRTAYPPLTNVTMPEHPPCLRVQDPAFLSKFFTSMSSSEESIPAWAQSEAESQQREENYAWVNSKVEEMKNEFAIQICSLRDDFASHIGPLRELTQDHATSPKRVYEAILNGMSRLDGEQKNMVDAQEKQANLLSTVYGPERDLPRGLRQLDLLIEIQQKKGHWVASPRNRGVRYAKRNSAAVPGNMVRTKRTPTLQSAKSALYDPEISKSENANARDELFGCDEASTDDAGDVFYDCLAVEGYLEIPGLEHLMMQGADKAE</sequence>
<reference evidence="3" key="1">
    <citation type="submission" date="2016-03" db="EMBL/GenBank/DDBJ databases">
        <authorList>
            <person name="Ploux O."/>
        </authorList>
    </citation>
    <scope>NUCLEOTIDE SEQUENCE [LARGE SCALE GENOMIC DNA]</scope>
    <source>
        <strain evidence="3">UK7</strain>
    </source>
</reference>
<proteinExistence type="predicted"/>
<keyword evidence="3" id="KW-1185">Reference proteome</keyword>
<dbReference type="Proteomes" id="UP000178129">
    <property type="component" value="Unassembled WGS sequence"/>
</dbReference>
<feature type="region of interest" description="Disordered" evidence="1">
    <location>
        <begin position="64"/>
        <end position="99"/>
    </location>
</feature>
<protein>
    <submittedName>
        <fullName evidence="2">Uncharacterized protein</fullName>
    </submittedName>
</protein>
<gene>
    <name evidence="2" type="ORF">RCO7_08138</name>
</gene>
<evidence type="ECO:0000313" key="3">
    <source>
        <dbReference type="Proteomes" id="UP000178129"/>
    </source>
</evidence>
<name>A0A1E1LFR6_9HELO</name>
<comment type="caution">
    <text evidence="2">The sequence shown here is derived from an EMBL/GenBank/DDBJ whole genome shotgun (WGS) entry which is preliminary data.</text>
</comment>
<dbReference type="EMBL" id="FJUW01000046">
    <property type="protein sequence ID" value="CZT08579.1"/>
    <property type="molecule type" value="Genomic_DNA"/>
</dbReference>
<feature type="compositionally biased region" description="Polar residues" evidence="1">
    <location>
        <begin position="64"/>
        <end position="75"/>
    </location>
</feature>